<dbReference type="RefSeq" id="WP_345766151.1">
    <property type="nucleotide sequence ID" value="NZ_CP154834.1"/>
</dbReference>
<name>A0AAU6WNX8_9FLAO</name>
<gene>
    <name evidence="1" type="ORF">AAFP95_18885</name>
</gene>
<protein>
    <submittedName>
        <fullName evidence="1">Uncharacterized protein</fullName>
    </submittedName>
</protein>
<accession>A0AAU6WNX8</accession>
<sequence>MHSYKPMILDNSKIIADFSKHFNCRLTSLDFIENVGELLSLLNNKSETTKKSTIILPCGNKEIFNQLIKFNYSKLLNEICQRIIINEELLDIYKSEMQKELVQFYNDYLKQNSKLVQININHHKNLFEITSQDLFVNLTMSAFSQFHTELIGQIVFFNKIIDINSTTSDSNKQTDNLYINSKVSTAFSYFIIAYLAENMNIKLKL</sequence>
<proteinExistence type="predicted"/>
<evidence type="ECO:0000313" key="1">
    <source>
        <dbReference type="EMBL" id="XAO73760.1"/>
    </source>
</evidence>
<dbReference type="EMBL" id="CP154834">
    <property type="protein sequence ID" value="XAO73760.1"/>
    <property type="molecule type" value="Genomic_DNA"/>
</dbReference>
<evidence type="ECO:0000313" key="2">
    <source>
        <dbReference type="Proteomes" id="UP001463665"/>
    </source>
</evidence>
<keyword evidence="2" id="KW-1185">Reference proteome</keyword>
<reference evidence="1 2" key="1">
    <citation type="submission" date="2024-04" db="EMBL/GenBank/DDBJ databases">
        <title>Genome sequencing and assembly of rice foliar adapted Chryseobacterium endophyticum OsEnb-ALM-A6.</title>
        <authorList>
            <person name="Kumar S."/>
            <person name="Javed M."/>
            <person name="Chouhan V."/>
            <person name="Charishma K."/>
            <person name="Patel A."/>
            <person name="Kumar M."/>
            <person name="Sahu K.P."/>
            <person name="Kumar A."/>
        </authorList>
    </citation>
    <scope>NUCLEOTIDE SEQUENCE [LARGE SCALE GENOMIC DNA]</scope>
    <source>
        <strain evidence="1 2">OsEnb-ALM-A6</strain>
    </source>
</reference>
<dbReference type="Proteomes" id="UP001463665">
    <property type="component" value="Chromosome"/>
</dbReference>
<organism evidence="1 2">
    <name type="scientific">Chryseobacterium endophyticum</name>
    <dbReference type="NCBI Taxonomy" id="1854762"/>
    <lineage>
        <taxon>Bacteria</taxon>
        <taxon>Pseudomonadati</taxon>
        <taxon>Bacteroidota</taxon>
        <taxon>Flavobacteriia</taxon>
        <taxon>Flavobacteriales</taxon>
        <taxon>Weeksellaceae</taxon>
        <taxon>Chryseobacterium group</taxon>
        <taxon>Chryseobacterium</taxon>
    </lineage>
</organism>
<dbReference type="AlphaFoldDB" id="A0AAU6WNX8"/>